<keyword evidence="13" id="KW-1185">Reference proteome</keyword>
<feature type="domain" description="Trypanosome variant surface glycoprotein B-type N-terminal" evidence="11">
    <location>
        <begin position="26"/>
        <end position="94"/>
    </location>
</feature>
<comment type="function">
    <text evidence="1">VSG forms a coat on the surface of the parasite. The trypanosome evades the immune response of the host by expressing a series of antigenically distinct VSGs from an estimated 1000 VSG genes.</text>
</comment>
<evidence type="ECO:0000256" key="6">
    <source>
        <dbReference type="ARBA" id="ARBA00023136"/>
    </source>
</evidence>
<dbReference type="Pfam" id="PF13206">
    <property type="entry name" value="VSG_B"/>
    <property type="match status" value="2"/>
</dbReference>
<feature type="domain" description="Trypanosome variant surface glycoprotein B-type N-terminal" evidence="11">
    <location>
        <begin position="101"/>
        <end position="368"/>
    </location>
</feature>
<comment type="caution">
    <text evidence="12">The sequence shown here is derived from an EMBL/GenBank/DDBJ whole genome shotgun (WGS) entry which is preliminary data.</text>
</comment>
<accession>F9WCQ1</accession>
<proteinExistence type="predicted"/>
<dbReference type="AlphaFoldDB" id="F9WCQ1"/>
<keyword evidence="8" id="KW-0449">Lipoprotein</keyword>
<reference evidence="12 13" key="2">
    <citation type="journal article" date="2012" name="Proc. Natl. Acad. Sci. U.S.A.">
        <title>Antigenic diversity is generated by distinct evolutionary mechanisms in African trypanosome species.</title>
        <authorList>
            <person name="Jackson A.P."/>
            <person name="Berry A."/>
            <person name="Aslett M."/>
            <person name="Allison H.C."/>
            <person name="Burton P."/>
            <person name="Vavrova-Anderson J."/>
            <person name="Brown R."/>
            <person name="Browne H."/>
            <person name="Corton N."/>
            <person name="Hauser H."/>
            <person name="Gamble J."/>
            <person name="Gilderthorp R."/>
            <person name="Marcello L."/>
            <person name="McQuillan J."/>
            <person name="Otto T.D."/>
            <person name="Quail M.A."/>
            <person name="Sanders M.J."/>
            <person name="van Tonder A."/>
            <person name="Ginger M.L."/>
            <person name="Field M.C."/>
            <person name="Barry J.D."/>
            <person name="Hertz-Fowler C."/>
            <person name="Berriman M."/>
        </authorList>
    </citation>
    <scope>NUCLEOTIDE SEQUENCE [LARGE SCALE GENOMIC DNA]</scope>
    <source>
        <strain evidence="12 13">IL3000</strain>
    </source>
</reference>
<protein>
    <submittedName>
        <fullName evidence="12">Variant surface glycoprotein</fullName>
    </submittedName>
</protein>
<dbReference type="GO" id="GO:0005886">
    <property type="term" value="C:plasma membrane"/>
    <property type="evidence" value="ECO:0007669"/>
    <property type="project" value="UniProtKB-SubCell"/>
</dbReference>
<evidence type="ECO:0000256" key="3">
    <source>
        <dbReference type="ARBA" id="ARBA00022475"/>
    </source>
</evidence>
<evidence type="ECO:0000256" key="4">
    <source>
        <dbReference type="ARBA" id="ARBA00022622"/>
    </source>
</evidence>
<comment type="subcellular location">
    <subcellularLocation>
        <location evidence="2">Cell membrane</location>
        <topology evidence="2">Lipid-anchor</topology>
        <topology evidence="2">GPI-anchor</topology>
    </subcellularLocation>
</comment>
<keyword evidence="5 10" id="KW-0732">Signal</keyword>
<evidence type="ECO:0000256" key="8">
    <source>
        <dbReference type="ARBA" id="ARBA00023288"/>
    </source>
</evidence>
<dbReference type="InterPro" id="IPR025932">
    <property type="entry name" value="Trypano_VSG_B_N_dom"/>
</dbReference>
<organism evidence="12 13">
    <name type="scientific">Trypanosoma congolense (strain IL3000)</name>
    <dbReference type="NCBI Taxonomy" id="1068625"/>
    <lineage>
        <taxon>Eukaryota</taxon>
        <taxon>Discoba</taxon>
        <taxon>Euglenozoa</taxon>
        <taxon>Kinetoplastea</taxon>
        <taxon>Metakinetoplastina</taxon>
        <taxon>Trypanosomatida</taxon>
        <taxon>Trypanosomatidae</taxon>
        <taxon>Trypanosoma</taxon>
        <taxon>Nannomonas</taxon>
    </lineage>
</organism>
<dbReference type="EMBL" id="CAEQ01001752">
    <property type="protein sequence ID" value="CCD15046.1"/>
    <property type="molecule type" value="Genomic_DNA"/>
</dbReference>
<dbReference type="GO" id="GO:0098552">
    <property type="term" value="C:side of membrane"/>
    <property type="evidence" value="ECO:0007669"/>
    <property type="project" value="UniProtKB-KW"/>
</dbReference>
<keyword evidence="4" id="KW-0336">GPI-anchor</keyword>
<feature type="region of interest" description="Disordered" evidence="9">
    <location>
        <begin position="293"/>
        <end position="315"/>
    </location>
</feature>
<evidence type="ECO:0000313" key="12">
    <source>
        <dbReference type="EMBL" id="CCD15046.1"/>
    </source>
</evidence>
<evidence type="ECO:0000256" key="9">
    <source>
        <dbReference type="SAM" id="MobiDB-lite"/>
    </source>
</evidence>
<evidence type="ECO:0000256" key="1">
    <source>
        <dbReference type="ARBA" id="ARBA00002523"/>
    </source>
</evidence>
<evidence type="ECO:0000256" key="5">
    <source>
        <dbReference type="ARBA" id="ARBA00022729"/>
    </source>
</evidence>
<dbReference type="Proteomes" id="UP000000702">
    <property type="component" value="Unassembled WGS sequence"/>
</dbReference>
<sequence length="425" mass="46562">MACFINFIVVSLAFGSFLKHAVVQGQNNVVVQGSDNAEQFALLCRIYNVAKNPPINHVDLQDPHKIVNEIDALNASIGEDKRFNETEQMENSTEVQLKPITTREVAVAQAILRRIAQKAHTILGEITKINATTDIEEAKAQFAHVLFGELKNESRLCDGALNGVQERGAVCGNPGTGTKGSYAGKNLVVDFFCLCAMRTGERGKEKEGVQDACKVKVGSKSEKHSWDSGAPSGSSSMWASIKKECGNLLHQHTMSTKEGNEVIEDFLKHLKGGGLYRWGSTVEDSGQKKGMLGTGVGKQDSTGGSGPVCDGSRGNTKGTPPAGICVYYGPENWEENIEWLKKLKTALDLVDTLNEKTAAIQQSIEKLHMLLHRAEEIYENTKVITEIQHPVVPTNMQTAAKRLTAYNAAQRYHPYHFILTWVLLP</sequence>
<feature type="signal peptide" evidence="10">
    <location>
        <begin position="1"/>
        <end position="25"/>
    </location>
</feature>
<dbReference type="VEuPathDB" id="TriTrypDB:TcIL3000_0_56120"/>
<reference evidence="13" key="1">
    <citation type="submission" date="2011-07" db="EMBL/GenBank/DDBJ databases">
        <title>Divergent evolution of antigenic variation in African trypanosomes.</title>
        <authorList>
            <person name="Jackson A.P."/>
            <person name="Berry A."/>
            <person name="Allison H.C."/>
            <person name="Burton P."/>
            <person name="Anderson J."/>
            <person name="Aslett M."/>
            <person name="Brown R."/>
            <person name="Corton N."/>
            <person name="Harris D."/>
            <person name="Hauser H."/>
            <person name="Gamble J."/>
            <person name="Gilderthorp R."/>
            <person name="McQuillan J."/>
            <person name="Quail M.A."/>
            <person name="Sanders M."/>
            <person name="Van Tonder A."/>
            <person name="Ginger M.L."/>
            <person name="Donelson J.E."/>
            <person name="Field M.C."/>
            <person name="Barry J.D."/>
            <person name="Berriman M."/>
            <person name="Hertz-Fowler C."/>
        </authorList>
    </citation>
    <scope>NUCLEOTIDE SEQUENCE [LARGE SCALE GENOMIC DNA]</scope>
    <source>
        <strain evidence="13">IL3000</strain>
    </source>
</reference>
<keyword evidence="7" id="KW-0325">Glycoprotein</keyword>
<evidence type="ECO:0000256" key="2">
    <source>
        <dbReference type="ARBA" id="ARBA00004609"/>
    </source>
</evidence>
<keyword evidence="6" id="KW-0472">Membrane</keyword>
<evidence type="ECO:0000256" key="10">
    <source>
        <dbReference type="SAM" id="SignalP"/>
    </source>
</evidence>
<name>F9WCQ1_TRYCI</name>
<evidence type="ECO:0000313" key="13">
    <source>
        <dbReference type="Proteomes" id="UP000000702"/>
    </source>
</evidence>
<evidence type="ECO:0000256" key="7">
    <source>
        <dbReference type="ARBA" id="ARBA00023180"/>
    </source>
</evidence>
<feature type="chain" id="PRO_5003394678" evidence="10">
    <location>
        <begin position="26"/>
        <end position="425"/>
    </location>
</feature>
<keyword evidence="3" id="KW-1003">Cell membrane</keyword>
<evidence type="ECO:0000259" key="11">
    <source>
        <dbReference type="Pfam" id="PF13206"/>
    </source>
</evidence>
<gene>
    <name evidence="12" type="ORF">TCIL3000_0_56120</name>
</gene>